<dbReference type="PANTHER" id="PTHR43568">
    <property type="entry name" value="P PROTEIN"/>
    <property type="match status" value="1"/>
</dbReference>
<evidence type="ECO:0000256" key="7">
    <source>
        <dbReference type="ARBA" id="ARBA00023136"/>
    </source>
</evidence>
<organism evidence="11">
    <name type="scientific">Desulfomonile tiedjei</name>
    <dbReference type="NCBI Taxonomy" id="2358"/>
    <lineage>
        <taxon>Bacteria</taxon>
        <taxon>Pseudomonadati</taxon>
        <taxon>Thermodesulfobacteriota</taxon>
        <taxon>Desulfomonilia</taxon>
        <taxon>Desulfomonilales</taxon>
        <taxon>Desulfomonilaceae</taxon>
        <taxon>Desulfomonile</taxon>
    </lineage>
</organism>
<feature type="transmembrane region" description="Helical" evidence="8">
    <location>
        <begin position="514"/>
        <end position="539"/>
    </location>
</feature>
<gene>
    <name evidence="11" type="ORF">ENV54_00815</name>
</gene>
<feature type="transmembrane region" description="Helical" evidence="8">
    <location>
        <begin position="460"/>
        <end position="483"/>
    </location>
</feature>
<feature type="transmembrane region" description="Helical" evidence="8">
    <location>
        <begin position="378"/>
        <end position="395"/>
    </location>
</feature>
<feature type="chain" id="PRO_5028377449" evidence="9">
    <location>
        <begin position="24"/>
        <end position="579"/>
    </location>
</feature>
<comment type="subcellular location">
    <subcellularLocation>
        <location evidence="1">Cell membrane</location>
        <topology evidence="1">Multi-pass membrane protein</topology>
    </subcellularLocation>
</comment>
<protein>
    <submittedName>
        <fullName evidence="11">TRAP transporter large permease subunit</fullName>
    </submittedName>
</protein>
<dbReference type="InterPro" id="IPR000802">
    <property type="entry name" value="Arsenical_pump_ArsB"/>
</dbReference>
<evidence type="ECO:0000256" key="8">
    <source>
        <dbReference type="SAM" id="Phobius"/>
    </source>
</evidence>
<dbReference type="InterPro" id="IPR004680">
    <property type="entry name" value="Cit_transptr-like_dom"/>
</dbReference>
<reference evidence="11" key="1">
    <citation type="journal article" date="2020" name="mSystems">
        <title>Genome- and Community-Level Interaction Insights into Carbon Utilization and Element Cycling Functions of Hydrothermarchaeota in Hydrothermal Sediment.</title>
        <authorList>
            <person name="Zhou Z."/>
            <person name="Liu Y."/>
            <person name="Xu W."/>
            <person name="Pan J."/>
            <person name="Luo Z.H."/>
            <person name="Li M."/>
        </authorList>
    </citation>
    <scope>NUCLEOTIDE SEQUENCE [LARGE SCALE GENOMIC DNA]</scope>
    <source>
        <strain evidence="11">SpSt-769</strain>
    </source>
</reference>
<keyword evidence="4" id="KW-1003">Cell membrane</keyword>
<evidence type="ECO:0000256" key="6">
    <source>
        <dbReference type="ARBA" id="ARBA00022989"/>
    </source>
</evidence>
<keyword evidence="3" id="KW-0813">Transport</keyword>
<feature type="transmembrane region" description="Helical" evidence="8">
    <location>
        <begin position="244"/>
        <end position="262"/>
    </location>
</feature>
<feature type="transmembrane region" description="Helical" evidence="8">
    <location>
        <begin position="401"/>
        <end position="418"/>
    </location>
</feature>
<evidence type="ECO:0000256" key="4">
    <source>
        <dbReference type="ARBA" id="ARBA00022475"/>
    </source>
</evidence>
<evidence type="ECO:0000256" key="1">
    <source>
        <dbReference type="ARBA" id="ARBA00004651"/>
    </source>
</evidence>
<dbReference type="InterPro" id="IPR051475">
    <property type="entry name" value="Diverse_Ion_Transporter"/>
</dbReference>
<keyword evidence="7 8" id="KW-0472">Membrane</keyword>
<name>A0A7C4AQ45_9BACT</name>
<comment type="caution">
    <text evidence="11">The sequence shown here is derived from an EMBL/GenBank/DDBJ whole genome shotgun (WGS) entry which is preliminary data.</text>
</comment>
<evidence type="ECO:0000259" key="10">
    <source>
        <dbReference type="Pfam" id="PF03600"/>
    </source>
</evidence>
<keyword evidence="5 8" id="KW-0812">Transmembrane</keyword>
<keyword evidence="9" id="KW-0732">Signal</keyword>
<feature type="transmembrane region" description="Helical" evidence="8">
    <location>
        <begin position="145"/>
        <end position="163"/>
    </location>
</feature>
<dbReference type="EMBL" id="DTGT01000024">
    <property type="protein sequence ID" value="HGH59818.1"/>
    <property type="molecule type" value="Genomic_DNA"/>
</dbReference>
<feature type="signal peptide" evidence="9">
    <location>
        <begin position="1"/>
        <end position="23"/>
    </location>
</feature>
<feature type="transmembrane region" description="Helical" evidence="8">
    <location>
        <begin position="170"/>
        <end position="187"/>
    </location>
</feature>
<feature type="domain" description="Citrate transporter-like" evidence="10">
    <location>
        <begin position="158"/>
        <end position="522"/>
    </location>
</feature>
<dbReference type="Pfam" id="PF03600">
    <property type="entry name" value="CitMHS"/>
    <property type="match status" value="1"/>
</dbReference>
<keyword evidence="6 8" id="KW-1133">Transmembrane helix</keyword>
<feature type="transmembrane region" description="Helical" evidence="8">
    <location>
        <begin position="430"/>
        <end position="448"/>
    </location>
</feature>
<evidence type="ECO:0000256" key="3">
    <source>
        <dbReference type="ARBA" id="ARBA00022448"/>
    </source>
</evidence>
<dbReference type="PRINTS" id="PR00758">
    <property type="entry name" value="ARSENICPUMP"/>
</dbReference>
<accession>A0A7C4AQ45</accession>
<comment type="similarity">
    <text evidence="2">Belongs to the CitM (TC 2.A.11) transporter family.</text>
</comment>
<sequence length="579" mass="62919">MPSKLWTVLLAVFIIFATSLAPAKEHEAADGLLLIQGKVLDASGNPVENAQVIPYHNGKPIMVTGHGAGREEGFSTSRNGLFRVEIPLAASKIKEGSWSVKITRASFRPSEMIPVTKIFEEGRNEKGVATYVSNLHVTLQRMQGAAFWIALAVFVAVYILIAFEILHRTLAAFLGAATLLVITHTFGTFDDAFKILTYEQAIHTVDWNVIFLLMGMMIIVGVLKESGVFQWLAYKSFQVARGKIYLLSCALCVVTAFVSAFLDNVTTMLLLTPVTMEISVILGVSPFVFLLPEILASNFGGTATLIGDPPNIMIGSYAGLTFNDFIVELTPVVLIVMAAQLIYNKLLYGKEYKRAKVEDVPKMITFLREKYQITDRKVLTIGGTVLLGVIVLFILHGKFHMEVSVAALFGAALIIVLNRMNIIELLEKEIEWPSLVFFIMLFIVVGGAEQTGILQAIADWILNVCQGNLVTAVLIILWVSGIASAIVDNIPYTATMLPIVAFLGKTIPGAESGVLWWALALGACFGGNGTIIGASANVVTTGIAEKAGYKMTFMGFVKEAAPITVISLIISSVWLLITY</sequence>
<dbReference type="AlphaFoldDB" id="A0A7C4AQ45"/>
<feature type="transmembrane region" description="Helical" evidence="8">
    <location>
        <begin position="268"/>
        <end position="291"/>
    </location>
</feature>
<dbReference type="GO" id="GO:0015105">
    <property type="term" value="F:arsenite transmembrane transporter activity"/>
    <property type="evidence" value="ECO:0007669"/>
    <property type="project" value="InterPro"/>
</dbReference>
<feature type="transmembrane region" description="Helical" evidence="8">
    <location>
        <begin position="207"/>
        <end position="223"/>
    </location>
</feature>
<dbReference type="CDD" id="cd01116">
    <property type="entry name" value="P_permease"/>
    <property type="match status" value="1"/>
</dbReference>
<evidence type="ECO:0000256" key="2">
    <source>
        <dbReference type="ARBA" id="ARBA00009843"/>
    </source>
</evidence>
<dbReference type="PANTHER" id="PTHR43568:SF1">
    <property type="entry name" value="P PROTEIN"/>
    <property type="match status" value="1"/>
</dbReference>
<evidence type="ECO:0000313" key="11">
    <source>
        <dbReference type="EMBL" id="HGH59818.1"/>
    </source>
</evidence>
<feature type="transmembrane region" description="Helical" evidence="8">
    <location>
        <begin position="560"/>
        <end position="577"/>
    </location>
</feature>
<evidence type="ECO:0000256" key="5">
    <source>
        <dbReference type="ARBA" id="ARBA00022692"/>
    </source>
</evidence>
<dbReference type="GO" id="GO:0005886">
    <property type="term" value="C:plasma membrane"/>
    <property type="evidence" value="ECO:0007669"/>
    <property type="project" value="UniProtKB-SubCell"/>
</dbReference>
<evidence type="ECO:0000256" key="9">
    <source>
        <dbReference type="SAM" id="SignalP"/>
    </source>
</evidence>
<proteinExistence type="inferred from homology"/>